<dbReference type="GeneID" id="13882161"/>
<dbReference type="GO" id="GO:0071072">
    <property type="term" value="P:negative regulation of phospholipid biosynthetic process"/>
    <property type="evidence" value="ECO:0007669"/>
    <property type="project" value="EnsemblFungi"/>
</dbReference>
<evidence type="ECO:0000256" key="1">
    <source>
        <dbReference type="SAM" id="MobiDB-lite"/>
    </source>
</evidence>
<dbReference type="GO" id="GO:0070300">
    <property type="term" value="F:phosphatidic acid binding"/>
    <property type="evidence" value="ECO:0007669"/>
    <property type="project" value="EnsemblFungi"/>
</dbReference>
<dbReference type="RefSeq" id="XP_003954780.1">
    <property type="nucleotide sequence ID" value="XM_003954731.1"/>
</dbReference>
<dbReference type="AlphaFoldDB" id="H2AMP5"/>
<dbReference type="GO" id="GO:0000122">
    <property type="term" value="P:negative regulation of transcription by RNA polymerase II"/>
    <property type="evidence" value="ECO:0007669"/>
    <property type="project" value="EnsemblFungi"/>
</dbReference>
<gene>
    <name evidence="2" type="primary">KAFR0A02070</name>
    <name evidence="2" type="ORF">KAFR_0A02070</name>
</gene>
<dbReference type="GO" id="GO:0005654">
    <property type="term" value="C:nucleoplasm"/>
    <property type="evidence" value="ECO:0007669"/>
    <property type="project" value="EnsemblFungi"/>
</dbReference>
<dbReference type="GO" id="GO:0045944">
    <property type="term" value="P:positive regulation of transcription by RNA polymerase II"/>
    <property type="evidence" value="ECO:0007669"/>
    <property type="project" value="EnsemblFungi"/>
</dbReference>
<dbReference type="PANTHER" id="PTHR38406">
    <property type="entry name" value="TRANSCRIPTIONAL REPRESSOR OPI1"/>
    <property type="match status" value="1"/>
</dbReference>
<dbReference type="OrthoDB" id="2441642at2759"/>
<dbReference type="FunCoup" id="H2AMP5">
    <property type="interactions" value="323"/>
</dbReference>
<organism evidence="2 3">
    <name type="scientific">Kazachstania africana (strain ATCC 22294 / BCRC 22015 / CBS 2517 / CECT 1963 / NBRC 1671 / NRRL Y-8276)</name>
    <name type="common">Yeast</name>
    <name type="synonym">Kluyveromyces africanus</name>
    <dbReference type="NCBI Taxonomy" id="1071382"/>
    <lineage>
        <taxon>Eukaryota</taxon>
        <taxon>Fungi</taxon>
        <taxon>Dikarya</taxon>
        <taxon>Ascomycota</taxon>
        <taxon>Saccharomycotina</taxon>
        <taxon>Saccharomycetes</taxon>
        <taxon>Saccharomycetales</taxon>
        <taxon>Saccharomycetaceae</taxon>
        <taxon>Kazachstania</taxon>
    </lineage>
</organism>
<sequence length="425" mass="47996">MGLNDDHPGASEEEVEAAKVLDVLRNSSVRYADVRGTNNVAPIRSLIDTTESHDDTEEEENTQIHEENDDDEIDNQDDTQSEPETLLNRVVNNVVTFYDDFNNKKRVASIAKLLDDAYEDNYSSSENETDERDKDEIEYVSKRRKISEALAKSKDNFKEYKFNLSIESKKSLITCLHLLKLANKQLTDKVTYLQEVVQEEQQDHVKHTHEHIADHHRIVASSTDTTKEEAQTNDEDEFFDAFDETEYDEKSTIIKMEIVGTIKKVYNLVSRFGGSSLPEPARSEVRETLLNLPSNWSTSVNSFFSSAMTSGGVSATDKSSDTAPTSGASQSQNIAEETKSSHDTPQAYLSANGKVLILAKESLDVVRNVMDVVDSTLGKAEEWVKQKQEVKEILYEKFRLSQQQNSEENQNNTDSITDHTNSKCD</sequence>
<keyword evidence="3" id="KW-1185">Reference proteome</keyword>
<dbReference type="HOGENOM" id="CLU_039546_0_0_1"/>
<evidence type="ECO:0000313" key="3">
    <source>
        <dbReference type="Proteomes" id="UP000005220"/>
    </source>
</evidence>
<dbReference type="GO" id="GO:0003714">
    <property type="term" value="F:transcription corepressor activity"/>
    <property type="evidence" value="ECO:0007669"/>
    <property type="project" value="EnsemblFungi"/>
</dbReference>
<dbReference type="GO" id="GO:0005783">
    <property type="term" value="C:endoplasmic reticulum"/>
    <property type="evidence" value="ECO:0007669"/>
    <property type="project" value="EnsemblFungi"/>
</dbReference>
<feature type="compositionally biased region" description="Basic and acidic residues" evidence="1">
    <location>
        <begin position="416"/>
        <end position="425"/>
    </location>
</feature>
<protein>
    <recommendedName>
        <fullName evidence="4">Transcriptional repressor OPI1</fullName>
    </recommendedName>
</protein>
<dbReference type="Pfam" id="PF08618">
    <property type="entry name" value="Opi1"/>
    <property type="match status" value="1"/>
</dbReference>
<feature type="region of interest" description="Disordered" evidence="1">
    <location>
        <begin position="311"/>
        <end position="345"/>
    </location>
</feature>
<dbReference type="EMBL" id="HE650821">
    <property type="protein sequence ID" value="CCF55645.1"/>
    <property type="molecule type" value="Genomic_DNA"/>
</dbReference>
<feature type="compositionally biased region" description="Acidic residues" evidence="1">
    <location>
        <begin position="54"/>
        <end position="81"/>
    </location>
</feature>
<dbReference type="Proteomes" id="UP000005220">
    <property type="component" value="Chromosome 1"/>
</dbReference>
<dbReference type="GO" id="GO:0008654">
    <property type="term" value="P:phospholipid biosynthetic process"/>
    <property type="evidence" value="ECO:0007669"/>
    <property type="project" value="EnsemblFungi"/>
</dbReference>
<dbReference type="PANTHER" id="PTHR38406:SF1">
    <property type="entry name" value="TRANSCRIPTIONAL REPRESSOR OPI1"/>
    <property type="match status" value="1"/>
</dbReference>
<feature type="compositionally biased region" description="Polar residues" evidence="1">
    <location>
        <begin position="311"/>
        <end position="335"/>
    </location>
</feature>
<dbReference type="eggNOG" id="ENOG502RG16">
    <property type="taxonomic scope" value="Eukaryota"/>
</dbReference>
<accession>H2AMP5</accession>
<dbReference type="KEGG" id="kaf:KAFR_0A02070"/>
<reference evidence="2 3" key="1">
    <citation type="journal article" date="2011" name="Proc. Natl. Acad. Sci. U.S.A.">
        <title>Evolutionary erosion of yeast sex chromosomes by mating-type switching accidents.</title>
        <authorList>
            <person name="Gordon J.L."/>
            <person name="Armisen D."/>
            <person name="Proux-Wera E."/>
            <person name="Oheigeartaigh S.S."/>
            <person name="Byrne K.P."/>
            <person name="Wolfe K.H."/>
        </authorList>
    </citation>
    <scope>NUCLEOTIDE SEQUENCE [LARGE SCALE GENOMIC DNA]</scope>
    <source>
        <strain evidence="3">ATCC 22294 / BCRC 22015 / CBS 2517 / CECT 1963 / NBRC 1671 / NRRL Y-8276</strain>
    </source>
</reference>
<feature type="region of interest" description="Disordered" evidence="1">
    <location>
        <begin position="400"/>
        <end position="425"/>
    </location>
</feature>
<dbReference type="InParanoid" id="H2AMP5"/>
<feature type="region of interest" description="Disordered" evidence="1">
    <location>
        <begin position="45"/>
        <end position="85"/>
    </location>
</feature>
<name>H2AMP5_KAZAF</name>
<evidence type="ECO:0000313" key="2">
    <source>
        <dbReference type="EMBL" id="CCF55645.1"/>
    </source>
</evidence>
<proteinExistence type="predicted"/>
<feature type="compositionally biased region" description="Low complexity" evidence="1">
    <location>
        <begin position="401"/>
        <end position="412"/>
    </location>
</feature>
<dbReference type="GO" id="GO:0016036">
    <property type="term" value="P:cellular response to phosphate starvation"/>
    <property type="evidence" value="ECO:0007669"/>
    <property type="project" value="EnsemblFungi"/>
</dbReference>
<dbReference type="InterPro" id="IPR013927">
    <property type="entry name" value="TF_Opi1_Ccg-8"/>
</dbReference>
<evidence type="ECO:0008006" key="4">
    <source>
        <dbReference type="Google" id="ProtNLM"/>
    </source>
</evidence>
<dbReference type="GO" id="GO:0031965">
    <property type="term" value="C:nuclear membrane"/>
    <property type="evidence" value="ECO:0007669"/>
    <property type="project" value="EnsemblFungi"/>
</dbReference>
<dbReference type="STRING" id="1071382.H2AMP5"/>
<dbReference type="GO" id="GO:0030968">
    <property type="term" value="P:endoplasmic reticulum unfolded protein response"/>
    <property type="evidence" value="ECO:0007669"/>
    <property type="project" value="EnsemblFungi"/>
</dbReference>